<dbReference type="EMBL" id="VSSQ01003965">
    <property type="protein sequence ID" value="MPM23150.1"/>
    <property type="molecule type" value="Genomic_DNA"/>
</dbReference>
<dbReference type="AlphaFoldDB" id="A0A644Y3M3"/>
<comment type="similarity">
    <text evidence="1">Belongs to the Gfo/Idh/MocA family.</text>
</comment>
<dbReference type="GO" id="GO:0000166">
    <property type="term" value="F:nucleotide binding"/>
    <property type="evidence" value="ECO:0007669"/>
    <property type="project" value="InterPro"/>
</dbReference>
<dbReference type="InterPro" id="IPR000683">
    <property type="entry name" value="Gfo/Idh/MocA-like_OxRdtase_N"/>
</dbReference>
<evidence type="ECO:0000256" key="1">
    <source>
        <dbReference type="ARBA" id="ARBA00010928"/>
    </source>
</evidence>
<reference evidence="5" key="1">
    <citation type="submission" date="2019-08" db="EMBL/GenBank/DDBJ databases">
        <authorList>
            <person name="Kucharzyk K."/>
            <person name="Murdoch R.W."/>
            <person name="Higgins S."/>
            <person name="Loffler F."/>
        </authorList>
    </citation>
    <scope>NUCLEOTIDE SEQUENCE</scope>
</reference>
<sequence>MEKNVVRWGVLGCSGIGKSRTIPGMLAASNAEFYALAGRDEAKLKAYAEPFGPKKLYTDYQALLDDENVDAVYIPLPNGIHMEWVVKAAAAGKHILCEKPLALNESQVKEMFAAAEKHGVLLEEAYAFRHAQLVQKVKEIIDSGAIGRVRYVESKHSTFDSNRQGIRYQKGMGGGAVFDVTCYNVSLVSYLLGADPTDMHVYCGFDAQTGVDTSDSVLLRYGQDVSAMLYAGLDAYPRGCFSVLGETGRIDVDHKFNSRGLCHVRVGKNARPQNAEYIDEVVTDYTVWVDDNYYLEVEQFGNAILNGAPLTISREESLRTARVCDAIRKAGGVD</sequence>
<evidence type="ECO:0000259" key="3">
    <source>
        <dbReference type="Pfam" id="PF01408"/>
    </source>
</evidence>
<dbReference type="PANTHER" id="PTHR22604:SF105">
    <property type="entry name" value="TRANS-1,2-DIHYDROBENZENE-1,2-DIOL DEHYDROGENASE"/>
    <property type="match status" value="1"/>
</dbReference>
<feature type="domain" description="GFO/IDH/MocA-like oxidoreductase" evidence="4">
    <location>
        <begin position="134"/>
        <end position="250"/>
    </location>
</feature>
<dbReference type="SUPFAM" id="SSF55347">
    <property type="entry name" value="Glyceraldehyde-3-phosphate dehydrogenase-like, C-terminal domain"/>
    <property type="match status" value="1"/>
</dbReference>
<proteinExistence type="inferred from homology"/>
<protein>
    <submittedName>
        <fullName evidence="5">Inositol 2-dehydrogenase/D-chiro-inositol 3-dehydrogenase</fullName>
        <ecNumber evidence="5">1.1.1.18</ecNumber>
    </submittedName>
</protein>
<dbReference type="InterPro" id="IPR036291">
    <property type="entry name" value="NAD(P)-bd_dom_sf"/>
</dbReference>
<feature type="domain" description="Gfo/Idh/MocA-like oxidoreductase N-terminal" evidence="3">
    <location>
        <begin position="6"/>
        <end position="123"/>
    </location>
</feature>
<keyword evidence="2 5" id="KW-0560">Oxidoreductase</keyword>
<name>A0A644Y3M3_9ZZZZ</name>
<accession>A0A644Y3M3</accession>
<dbReference type="InterPro" id="IPR050984">
    <property type="entry name" value="Gfo/Idh/MocA_domain"/>
</dbReference>
<gene>
    <name evidence="5" type="primary">iolG_50</name>
    <name evidence="5" type="ORF">SDC9_69614</name>
</gene>
<evidence type="ECO:0000313" key="5">
    <source>
        <dbReference type="EMBL" id="MPM23150.1"/>
    </source>
</evidence>
<evidence type="ECO:0000259" key="4">
    <source>
        <dbReference type="Pfam" id="PF22725"/>
    </source>
</evidence>
<dbReference type="EC" id="1.1.1.18" evidence="5"/>
<comment type="caution">
    <text evidence="5">The sequence shown here is derived from an EMBL/GenBank/DDBJ whole genome shotgun (WGS) entry which is preliminary data.</text>
</comment>
<evidence type="ECO:0000256" key="2">
    <source>
        <dbReference type="ARBA" id="ARBA00023002"/>
    </source>
</evidence>
<dbReference type="PANTHER" id="PTHR22604">
    <property type="entry name" value="OXIDOREDUCTASES"/>
    <property type="match status" value="1"/>
</dbReference>
<organism evidence="5">
    <name type="scientific">bioreactor metagenome</name>
    <dbReference type="NCBI Taxonomy" id="1076179"/>
    <lineage>
        <taxon>unclassified sequences</taxon>
        <taxon>metagenomes</taxon>
        <taxon>ecological metagenomes</taxon>
    </lineage>
</organism>
<dbReference type="Pfam" id="PF22725">
    <property type="entry name" value="GFO_IDH_MocA_C3"/>
    <property type="match status" value="1"/>
</dbReference>
<dbReference type="Pfam" id="PF01408">
    <property type="entry name" value="GFO_IDH_MocA"/>
    <property type="match status" value="1"/>
</dbReference>
<dbReference type="Gene3D" id="3.30.360.10">
    <property type="entry name" value="Dihydrodipicolinate Reductase, domain 2"/>
    <property type="match status" value="1"/>
</dbReference>
<dbReference type="SUPFAM" id="SSF51735">
    <property type="entry name" value="NAD(P)-binding Rossmann-fold domains"/>
    <property type="match status" value="1"/>
</dbReference>
<dbReference type="InterPro" id="IPR055170">
    <property type="entry name" value="GFO_IDH_MocA-like_dom"/>
</dbReference>
<dbReference type="Gene3D" id="3.40.50.720">
    <property type="entry name" value="NAD(P)-binding Rossmann-like Domain"/>
    <property type="match status" value="1"/>
</dbReference>
<dbReference type="GO" id="GO:0050112">
    <property type="term" value="F:inositol 2-dehydrogenase (NAD+) activity"/>
    <property type="evidence" value="ECO:0007669"/>
    <property type="project" value="UniProtKB-EC"/>
</dbReference>